<reference evidence="1 2" key="1">
    <citation type="submission" date="2021-06" db="EMBL/GenBank/DDBJ databases">
        <authorList>
            <person name="Palmer J.M."/>
        </authorList>
    </citation>
    <scope>NUCLEOTIDE SEQUENCE [LARGE SCALE GENOMIC DNA]</scope>
    <source>
        <strain evidence="1 2">AS_MEX2019</strain>
        <tissue evidence="1">Muscle</tissue>
    </source>
</reference>
<protein>
    <submittedName>
        <fullName evidence="1">Uncharacterized protein</fullName>
    </submittedName>
</protein>
<evidence type="ECO:0000313" key="2">
    <source>
        <dbReference type="Proteomes" id="UP001469553"/>
    </source>
</evidence>
<name>A0ABV0XZZ3_9TELE</name>
<keyword evidence="2" id="KW-1185">Reference proteome</keyword>
<dbReference type="EMBL" id="JAHRIP010019163">
    <property type="protein sequence ID" value="MEQ2286895.1"/>
    <property type="molecule type" value="Genomic_DNA"/>
</dbReference>
<evidence type="ECO:0000313" key="1">
    <source>
        <dbReference type="EMBL" id="MEQ2286895.1"/>
    </source>
</evidence>
<accession>A0ABV0XZZ3</accession>
<comment type="caution">
    <text evidence="1">The sequence shown here is derived from an EMBL/GenBank/DDBJ whole genome shotgun (WGS) entry which is preliminary data.</text>
</comment>
<gene>
    <name evidence="1" type="ORF">AMECASPLE_007058</name>
</gene>
<organism evidence="1 2">
    <name type="scientific">Ameca splendens</name>
    <dbReference type="NCBI Taxonomy" id="208324"/>
    <lineage>
        <taxon>Eukaryota</taxon>
        <taxon>Metazoa</taxon>
        <taxon>Chordata</taxon>
        <taxon>Craniata</taxon>
        <taxon>Vertebrata</taxon>
        <taxon>Euteleostomi</taxon>
        <taxon>Actinopterygii</taxon>
        <taxon>Neopterygii</taxon>
        <taxon>Teleostei</taxon>
        <taxon>Neoteleostei</taxon>
        <taxon>Acanthomorphata</taxon>
        <taxon>Ovalentaria</taxon>
        <taxon>Atherinomorphae</taxon>
        <taxon>Cyprinodontiformes</taxon>
        <taxon>Goodeidae</taxon>
        <taxon>Ameca</taxon>
    </lineage>
</organism>
<proteinExistence type="predicted"/>
<dbReference type="Proteomes" id="UP001469553">
    <property type="component" value="Unassembled WGS sequence"/>
</dbReference>
<sequence>MRRPATAEQWGGGQPAYPIIRVTDSSHYDSTLAYFALDVGRKEGLTWKLNQIHCRKRDCLKEQCHKLWRQAAFTPSQKTRDRFIYDGPHKTAIR</sequence>